<gene>
    <name evidence="1" type="ORF">C5F50_01910</name>
</gene>
<evidence type="ECO:0000313" key="2">
    <source>
        <dbReference type="Proteomes" id="UP000509478"/>
    </source>
</evidence>
<dbReference type="EMBL" id="CP026995">
    <property type="protein sequence ID" value="QLH07861.1"/>
    <property type="molecule type" value="Genomic_DNA"/>
</dbReference>
<dbReference type="AlphaFoldDB" id="A0A7D5RF27"/>
<dbReference type="KEGG" id="nue:C5F50_01910"/>
<dbReference type="Proteomes" id="UP000509478">
    <property type="component" value="Chromosome"/>
</dbReference>
<organism evidence="1 2">
    <name type="scientific">Nitrosopumilus ureiphilus</name>
    <dbReference type="NCBI Taxonomy" id="1470067"/>
    <lineage>
        <taxon>Archaea</taxon>
        <taxon>Nitrososphaerota</taxon>
        <taxon>Nitrososphaeria</taxon>
        <taxon>Nitrosopumilales</taxon>
        <taxon>Nitrosopumilaceae</taxon>
        <taxon>Nitrosopumilus</taxon>
    </lineage>
</organism>
<sequence>MGSTPCELNHQIGYEKGCKNYNSSGSRFSEPHAGQLEIGFKPTSLLKIHPQSTHTLRSAFTIL</sequence>
<keyword evidence="2" id="KW-1185">Reference proteome</keyword>
<reference evidence="1 2" key="1">
    <citation type="submission" date="2018-02" db="EMBL/GenBank/DDBJ databases">
        <title>Complete genome of Nitrosopumilus ureaphilus PS0.</title>
        <authorList>
            <person name="Qin W."/>
            <person name="Zheng Y."/>
            <person name="Stahl D.A."/>
        </authorList>
    </citation>
    <scope>NUCLEOTIDE SEQUENCE [LARGE SCALE GENOMIC DNA]</scope>
    <source>
        <strain evidence="1 2">PS0</strain>
    </source>
</reference>
<protein>
    <submittedName>
        <fullName evidence="1">Uncharacterized protein</fullName>
    </submittedName>
</protein>
<name>A0A7D5RF27_9ARCH</name>
<accession>A0A7D5RF27</accession>
<evidence type="ECO:0000313" key="1">
    <source>
        <dbReference type="EMBL" id="QLH07861.1"/>
    </source>
</evidence>
<proteinExistence type="predicted"/>